<dbReference type="Proteomes" id="UP000014760">
    <property type="component" value="Unassembled WGS sequence"/>
</dbReference>
<protein>
    <recommendedName>
        <fullName evidence="1">GBD/FH3 domain-containing protein</fullName>
    </recommendedName>
</protein>
<dbReference type="InterPro" id="IPR016024">
    <property type="entry name" value="ARM-type_fold"/>
</dbReference>
<dbReference type="EMBL" id="AMQN01005317">
    <property type="status" value="NOT_ANNOTATED_CDS"/>
    <property type="molecule type" value="Genomic_DNA"/>
</dbReference>
<feature type="non-terminal residue" evidence="2">
    <location>
        <position position="256"/>
    </location>
</feature>
<feature type="domain" description="GBD/FH3" evidence="1">
    <location>
        <begin position="1"/>
        <end position="256"/>
    </location>
</feature>
<dbReference type="GO" id="GO:0030036">
    <property type="term" value="P:actin cytoskeleton organization"/>
    <property type="evidence" value="ECO:0007669"/>
    <property type="project" value="InterPro"/>
</dbReference>
<evidence type="ECO:0000313" key="2">
    <source>
        <dbReference type="EMBL" id="ELU12761.1"/>
    </source>
</evidence>
<reference evidence="2 4" key="2">
    <citation type="journal article" date="2013" name="Nature">
        <title>Insights into bilaterian evolution from three spiralian genomes.</title>
        <authorList>
            <person name="Simakov O."/>
            <person name="Marletaz F."/>
            <person name="Cho S.J."/>
            <person name="Edsinger-Gonzales E."/>
            <person name="Havlak P."/>
            <person name="Hellsten U."/>
            <person name="Kuo D.H."/>
            <person name="Larsson T."/>
            <person name="Lv J."/>
            <person name="Arendt D."/>
            <person name="Savage R."/>
            <person name="Osoegawa K."/>
            <person name="de Jong P."/>
            <person name="Grimwood J."/>
            <person name="Chapman J.A."/>
            <person name="Shapiro H."/>
            <person name="Aerts A."/>
            <person name="Otillar R.P."/>
            <person name="Terry A.Y."/>
            <person name="Boore J.L."/>
            <person name="Grigoriev I.V."/>
            <person name="Lindberg D.R."/>
            <person name="Seaver E.C."/>
            <person name="Weisblat D.A."/>
            <person name="Putnam N.H."/>
            <person name="Rokhsar D.S."/>
        </authorList>
    </citation>
    <scope>NUCLEOTIDE SEQUENCE</scope>
    <source>
        <strain evidence="2 4">I ESC-2004</strain>
    </source>
</reference>
<accession>R7V8T5</accession>
<dbReference type="PANTHER" id="PTHR46345:SF10">
    <property type="entry name" value="FORMIN-J"/>
    <property type="match status" value="1"/>
</dbReference>
<name>R7V8T5_CAPTE</name>
<dbReference type="InterPro" id="IPR014768">
    <property type="entry name" value="GBD/FH3_dom"/>
</dbReference>
<dbReference type="SUPFAM" id="SSF48371">
    <property type="entry name" value="ARM repeat"/>
    <property type="match status" value="1"/>
</dbReference>
<reference evidence="3" key="3">
    <citation type="submission" date="2015-06" db="UniProtKB">
        <authorList>
            <consortium name="EnsemblMetazoa"/>
        </authorList>
    </citation>
    <scope>IDENTIFICATION</scope>
</reference>
<dbReference type="Pfam" id="PF06367">
    <property type="entry name" value="Drf_FH3"/>
    <property type="match status" value="1"/>
</dbReference>
<dbReference type="OMA" id="CARIPDA"/>
<dbReference type="SMART" id="SM01140">
    <property type="entry name" value="Drf_GBD"/>
    <property type="match status" value="1"/>
</dbReference>
<evidence type="ECO:0000313" key="4">
    <source>
        <dbReference type="Proteomes" id="UP000014760"/>
    </source>
</evidence>
<dbReference type="GO" id="GO:0031267">
    <property type="term" value="F:small GTPase binding"/>
    <property type="evidence" value="ECO:0007669"/>
    <property type="project" value="InterPro"/>
</dbReference>
<evidence type="ECO:0000313" key="3">
    <source>
        <dbReference type="EnsemblMetazoa" id="CapteP83604"/>
    </source>
</evidence>
<dbReference type="AlphaFoldDB" id="R7V8T5"/>
<reference evidence="4" key="1">
    <citation type="submission" date="2012-12" db="EMBL/GenBank/DDBJ databases">
        <authorList>
            <person name="Hellsten U."/>
            <person name="Grimwood J."/>
            <person name="Chapman J.A."/>
            <person name="Shapiro H."/>
            <person name="Aerts A."/>
            <person name="Otillar R.P."/>
            <person name="Terry A.Y."/>
            <person name="Boore J.L."/>
            <person name="Simakov O."/>
            <person name="Marletaz F."/>
            <person name="Cho S.-J."/>
            <person name="Edsinger-Gonzales E."/>
            <person name="Havlak P."/>
            <person name="Kuo D.-H."/>
            <person name="Larsson T."/>
            <person name="Lv J."/>
            <person name="Arendt D."/>
            <person name="Savage R."/>
            <person name="Osoegawa K."/>
            <person name="de Jong P."/>
            <person name="Lindberg D.R."/>
            <person name="Seaver E.C."/>
            <person name="Weisblat D.A."/>
            <person name="Putnam N.H."/>
            <person name="Grigoriev I.V."/>
            <person name="Rokhsar D.S."/>
        </authorList>
    </citation>
    <scope>NUCLEOTIDE SEQUENCE</scope>
    <source>
        <strain evidence="4">I ESC-2004</strain>
    </source>
</reference>
<keyword evidence="4" id="KW-1185">Reference proteome</keyword>
<dbReference type="InterPro" id="IPR011989">
    <property type="entry name" value="ARM-like"/>
</dbReference>
<dbReference type="Pfam" id="PF06371">
    <property type="entry name" value="Drf_GBD"/>
    <property type="match status" value="1"/>
</dbReference>
<dbReference type="OrthoDB" id="26518at2759"/>
<gene>
    <name evidence="2" type="ORF">CAPTEDRAFT_83604</name>
</gene>
<dbReference type="GO" id="GO:0003779">
    <property type="term" value="F:actin binding"/>
    <property type="evidence" value="ECO:0007669"/>
    <property type="project" value="InterPro"/>
</dbReference>
<dbReference type="SMART" id="SM01139">
    <property type="entry name" value="Drf_FH3"/>
    <property type="match status" value="1"/>
</dbReference>
<dbReference type="PANTHER" id="PTHR46345">
    <property type="entry name" value="INVERTED FORMIN-2"/>
    <property type="match status" value="1"/>
</dbReference>
<feature type="non-terminal residue" evidence="2">
    <location>
        <position position="1"/>
    </location>
</feature>
<sequence>ASLQNCLPERCLKLAQNPSTQGYYALKASLETSSASWIQRYLNLGGLDALVDALESLSGRDFTNFGDTVLQLDCLGCIRAVLNTTEGMNSLLNQEDLVRKLVIALDSPNALPKKQIFEVLTVVVVYSFRGHRAVMEALAHFQKICHQTSEYSLVLTELRETDSATYKRTLLAFINALITRHKNLHERHRLRGHLIGLGILNILESFRRDQQDASLLIQLEVFWDMKGRDEDMLERSHSFDFNEPKEIFAALLDEVN</sequence>
<organism evidence="2">
    <name type="scientific">Capitella teleta</name>
    <name type="common">Polychaete worm</name>
    <dbReference type="NCBI Taxonomy" id="283909"/>
    <lineage>
        <taxon>Eukaryota</taxon>
        <taxon>Metazoa</taxon>
        <taxon>Spiralia</taxon>
        <taxon>Lophotrochozoa</taxon>
        <taxon>Annelida</taxon>
        <taxon>Polychaeta</taxon>
        <taxon>Sedentaria</taxon>
        <taxon>Scolecida</taxon>
        <taxon>Capitellidae</taxon>
        <taxon>Capitella</taxon>
    </lineage>
</organism>
<evidence type="ECO:0000259" key="1">
    <source>
        <dbReference type="PROSITE" id="PS51232"/>
    </source>
</evidence>
<dbReference type="EMBL" id="KB295685">
    <property type="protein sequence ID" value="ELU12761.1"/>
    <property type="molecule type" value="Genomic_DNA"/>
</dbReference>
<dbReference type="PROSITE" id="PS51232">
    <property type="entry name" value="GBD_FH3"/>
    <property type="match status" value="1"/>
</dbReference>
<dbReference type="HOGENOM" id="CLU_999410_0_0_1"/>
<proteinExistence type="predicted"/>
<dbReference type="InterPro" id="IPR010473">
    <property type="entry name" value="GTPase-bd"/>
</dbReference>
<dbReference type="InterPro" id="IPR010472">
    <property type="entry name" value="FH3_dom"/>
</dbReference>
<dbReference type="EnsemblMetazoa" id="CapteT83604">
    <property type="protein sequence ID" value="CapteP83604"/>
    <property type="gene ID" value="CapteG83604"/>
</dbReference>
<dbReference type="Gene3D" id="1.25.10.10">
    <property type="entry name" value="Leucine-rich Repeat Variant"/>
    <property type="match status" value="1"/>
</dbReference>